<dbReference type="EMBL" id="KN580449">
    <property type="protein sequence ID" value="KHJ82315.1"/>
    <property type="molecule type" value="Genomic_DNA"/>
</dbReference>
<proteinExistence type="predicted"/>
<dbReference type="PANTHER" id="PTHR43656:SF5">
    <property type="entry name" value="NADH:FLAVIN OXIDOREDUCTASE_NADH OXIDASE N-TERMINAL DOMAIN-CONTAINING PROTEIN"/>
    <property type="match status" value="1"/>
</dbReference>
<keyword evidence="4" id="KW-1185">Reference proteome</keyword>
<evidence type="ECO:0000256" key="1">
    <source>
        <dbReference type="ARBA" id="ARBA00022630"/>
    </source>
</evidence>
<name>A0A0B1SGI6_OESDE</name>
<accession>A0A0B1SGI6</accession>
<dbReference type="OrthoDB" id="1663137at2759"/>
<dbReference type="Proteomes" id="UP000053660">
    <property type="component" value="Unassembled WGS sequence"/>
</dbReference>
<dbReference type="Gene3D" id="3.20.20.70">
    <property type="entry name" value="Aldolase class I"/>
    <property type="match status" value="1"/>
</dbReference>
<gene>
    <name evidence="3" type="ORF">OESDEN_17992</name>
</gene>
<dbReference type="InterPro" id="IPR051799">
    <property type="entry name" value="NADH_flavin_oxidoreductase"/>
</dbReference>
<feature type="non-terminal residue" evidence="3">
    <location>
        <position position="90"/>
    </location>
</feature>
<reference evidence="3 4" key="1">
    <citation type="submission" date="2014-03" db="EMBL/GenBank/DDBJ databases">
        <title>Draft genome of the hookworm Oesophagostomum dentatum.</title>
        <authorList>
            <person name="Mitreva M."/>
        </authorList>
    </citation>
    <scope>NUCLEOTIDE SEQUENCE [LARGE SCALE GENOMIC DNA]</scope>
    <source>
        <strain evidence="3 4">OD-Hann</strain>
    </source>
</reference>
<dbReference type="SUPFAM" id="SSF51395">
    <property type="entry name" value="FMN-linked oxidoreductases"/>
    <property type="match status" value="1"/>
</dbReference>
<evidence type="ECO:0000313" key="4">
    <source>
        <dbReference type="Proteomes" id="UP000053660"/>
    </source>
</evidence>
<dbReference type="PANTHER" id="PTHR43656">
    <property type="entry name" value="BINDING OXIDOREDUCTASE, PUTATIVE (AFU_ORTHOLOGUE AFUA_2G08260)-RELATED"/>
    <property type="match status" value="1"/>
</dbReference>
<sequence>MPSSRGVYSRLPAGAVDVSVLGEKLTFRNGRTAKNRFLKAALTERISSYDLKDLKRHGIPSHRLLNLYDKWGHGGFGVILTGNVVVDPVS</sequence>
<keyword evidence="2" id="KW-0560">Oxidoreductase</keyword>
<keyword evidence="1" id="KW-0285">Flavoprotein</keyword>
<dbReference type="GO" id="GO:0016491">
    <property type="term" value="F:oxidoreductase activity"/>
    <property type="evidence" value="ECO:0007669"/>
    <property type="project" value="UniProtKB-KW"/>
</dbReference>
<organism evidence="3 4">
    <name type="scientific">Oesophagostomum dentatum</name>
    <name type="common">Nodular worm</name>
    <dbReference type="NCBI Taxonomy" id="61180"/>
    <lineage>
        <taxon>Eukaryota</taxon>
        <taxon>Metazoa</taxon>
        <taxon>Ecdysozoa</taxon>
        <taxon>Nematoda</taxon>
        <taxon>Chromadorea</taxon>
        <taxon>Rhabditida</taxon>
        <taxon>Rhabditina</taxon>
        <taxon>Rhabditomorpha</taxon>
        <taxon>Strongyloidea</taxon>
        <taxon>Strongylidae</taxon>
        <taxon>Oesophagostomum</taxon>
    </lineage>
</organism>
<dbReference type="InterPro" id="IPR013785">
    <property type="entry name" value="Aldolase_TIM"/>
</dbReference>
<dbReference type="AlphaFoldDB" id="A0A0B1SGI6"/>
<evidence type="ECO:0000313" key="3">
    <source>
        <dbReference type="EMBL" id="KHJ82315.1"/>
    </source>
</evidence>
<evidence type="ECO:0000256" key="2">
    <source>
        <dbReference type="ARBA" id="ARBA00023002"/>
    </source>
</evidence>
<protein>
    <submittedName>
        <fullName evidence="3">Uncharacterized protein</fullName>
    </submittedName>
</protein>